<organism evidence="4">
    <name type="scientific">Soboliphyme baturini</name>
    <dbReference type="NCBI Taxonomy" id="241478"/>
    <lineage>
        <taxon>Eukaryota</taxon>
        <taxon>Metazoa</taxon>
        <taxon>Ecdysozoa</taxon>
        <taxon>Nematoda</taxon>
        <taxon>Enoplea</taxon>
        <taxon>Dorylaimia</taxon>
        <taxon>Dioctophymatida</taxon>
        <taxon>Dioctophymatoidea</taxon>
        <taxon>Soboliphymatidae</taxon>
        <taxon>Soboliphyme</taxon>
    </lineage>
</organism>
<accession>A0A183IW10</accession>
<sequence>MGDLKNKSNQKPPAQEPSFPLQPSLNEILSEIDVSFRDPVFLYEDDCFRKKDDLLESIDDNANFSSQGQEAKSEVAEKMSDYDFAATLFCKYRQISEAEDDLKEKLQTVTRLKDTLKDRVSDVELLKNSK</sequence>
<keyword evidence="3" id="KW-1185">Reference proteome</keyword>
<reference evidence="4" key="1">
    <citation type="submission" date="2016-06" db="UniProtKB">
        <authorList>
            <consortium name="WormBaseParasite"/>
        </authorList>
    </citation>
    <scope>IDENTIFICATION</scope>
</reference>
<proteinExistence type="predicted"/>
<evidence type="ECO:0000313" key="3">
    <source>
        <dbReference type="Proteomes" id="UP000270296"/>
    </source>
</evidence>
<evidence type="ECO:0000313" key="4">
    <source>
        <dbReference type="WBParaSite" id="SBAD_0000810001-mRNA-1"/>
    </source>
</evidence>
<dbReference type="AlphaFoldDB" id="A0A183IW10"/>
<gene>
    <name evidence="2" type="ORF">SBAD_LOCUS7807</name>
</gene>
<dbReference type="Proteomes" id="UP000270296">
    <property type="component" value="Unassembled WGS sequence"/>
</dbReference>
<evidence type="ECO:0000256" key="1">
    <source>
        <dbReference type="SAM" id="MobiDB-lite"/>
    </source>
</evidence>
<feature type="region of interest" description="Disordered" evidence="1">
    <location>
        <begin position="1"/>
        <end position="23"/>
    </location>
</feature>
<reference evidence="2 3" key="2">
    <citation type="submission" date="2018-11" db="EMBL/GenBank/DDBJ databases">
        <authorList>
            <consortium name="Pathogen Informatics"/>
        </authorList>
    </citation>
    <scope>NUCLEOTIDE SEQUENCE [LARGE SCALE GENOMIC DNA]</scope>
</reference>
<dbReference type="EMBL" id="UZAM01010963">
    <property type="protein sequence ID" value="VDP14374.1"/>
    <property type="molecule type" value="Genomic_DNA"/>
</dbReference>
<dbReference type="WBParaSite" id="SBAD_0000810001-mRNA-1">
    <property type="protein sequence ID" value="SBAD_0000810001-mRNA-1"/>
    <property type="gene ID" value="SBAD_0000810001"/>
</dbReference>
<protein>
    <submittedName>
        <fullName evidence="4">ING domain-containing protein</fullName>
    </submittedName>
</protein>
<evidence type="ECO:0000313" key="2">
    <source>
        <dbReference type="EMBL" id="VDP14374.1"/>
    </source>
</evidence>
<name>A0A183IW10_9BILA</name>